<evidence type="ECO:0000313" key="2">
    <source>
        <dbReference type="EMBL" id="MDP5274848.1"/>
    </source>
</evidence>
<proteinExistence type="predicted"/>
<dbReference type="InterPro" id="IPR016187">
    <property type="entry name" value="CTDL_fold"/>
</dbReference>
<dbReference type="RefSeq" id="WP_305992150.1">
    <property type="nucleotide sequence ID" value="NZ_JAVAMP010000004.1"/>
</dbReference>
<keyword evidence="3" id="KW-1185">Reference proteome</keyword>
<evidence type="ECO:0000259" key="1">
    <source>
        <dbReference type="Pfam" id="PF03781"/>
    </source>
</evidence>
<evidence type="ECO:0000313" key="3">
    <source>
        <dbReference type="Proteomes" id="UP001231941"/>
    </source>
</evidence>
<dbReference type="Pfam" id="PF03781">
    <property type="entry name" value="FGE-sulfatase"/>
    <property type="match status" value="1"/>
</dbReference>
<gene>
    <name evidence="2" type="ORF">Q5Y73_12080</name>
</gene>
<comment type="caution">
    <text evidence="2">The sequence shown here is derived from an EMBL/GenBank/DDBJ whole genome shotgun (WGS) entry which is preliminary data.</text>
</comment>
<dbReference type="PANTHER" id="PTHR23150:SF19">
    <property type="entry name" value="FORMYLGLYCINE-GENERATING ENZYME"/>
    <property type="match status" value="1"/>
</dbReference>
<dbReference type="Gene3D" id="3.90.1580.10">
    <property type="entry name" value="paralog of FGE (formylglycine-generating enzyme)"/>
    <property type="match status" value="1"/>
</dbReference>
<reference evidence="2 3" key="1">
    <citation type="submission" date="2023-08" db="EMBL/GenBank/DDBJ databases">
        <authorList>
            <person name="Park J.-S."/>
        </authorList>
    </citation>
    <scope>NUCLEOTIDE SEQUENCE [LARGE SCALE GENOMIC DNA]</scope>
    <source>
        <strain evidence="2 3">2205SS18-9</strain>
    </source>
</reference>
<dbReference type="PANTHER" id="PTHR23150">
    <property type="entry name" value="SULFATASE MODIFYING FACTOR 1, 2"/>
    <property type="match status" value="1"/>
</dbReference>
<feature type="domain" description="Sulfatase-modifying factor enzyme-like" evidence="1">
    <location>
        <begin position="45"/>
        <end position="255"/>
    </location>
</feature>
<dbReference type="InterPro" id="IPR051043">
    <property type="entry name" value="Sulfatase_Mod_Factor_Kinase"/>
</dbReference>
<organism evidence="2 3">
    <name type="scientific">Chengkuizengella axinellae</name>
    <dbReference type="NCBI Taxonomy" id="3064388"/>
    <lineage>
        <taxon>Bacteria</taxon>
        <taxon>Bacillati</taxon>
        <taxon>Bacillota</taxon>
        <taxon>Bacilli</taxon>
        <taxon>Bacillales</taxon>
        <taxon>Paenibacillaceae</taxon>
        <taxon>Chengkuizengella</taxon>
    </lineage>
</organism>
<dbReference type="Proteomes" id="UP001231941">
    <property type="component" value="Unassembled WGS sequence"/>
</dbReference>
<name>A0ABT9IZU9_9BACL</name>
<sequence>MTLEVDFQWIKIPEGEAFIGSSREEIEEAHEYWKDKLLEPRYERDFKDWLMKEYPKHQVHIEAFEISDILVTNQLYKQFCDSTDIPYPESILKQPGKDDHPVWGMSYDEALSFCLWISKEMDMIISIPSEHQWEYAARGPLKTQYPWGNEFDDSVCNSIEAGVGSTTPVRKYGSGRSYFGVYDMGGNVEEWTSTIYEPYKGGDFIEDDLIETLGEKYPVLKGGSFARGGDLCRVARRHGRHPDEVFKYTGFRIIRKF</sequence>
<protein>
    <submittedName>
        <fullName evidence="2">SUMF1/EgtB/PvdO family nonheme iron enzyme</fullName>
    </submittedName>
</protein>
<dbReference type="InterPro" id="IPR042095">
    <property type="entry name" value="SUMF_sf"/>
</dbReference>
<accession>A0ABT9IZU9</accession>
<dbReference type="InterPro" id="IPR005532">
    <property type="entry name" value="SUMF_dom"/>
</dbReference>
<dbReference type="SUPFAM" id="SSF56436">
    <property type="entry name" value="C-type lectin-like"/>
    <property type="match status" value="1"/>
</dbReference>
<dbReference type="EMBL" id="JAVAMP010000004">
    <property type="protein sequence ID" value="MDP5274848.1"/>
    <property type="molecule type" value="Genomic_DNA"/>
</dbReference>